<reference evidence="3" key="2">
    <citation type="submission" date="2019-11" db="EMBL/GenBank/DDBJ databases">
        <authorList>
            <person name="Feng L."/>
        </authorList>
    </citation>
    <scope>NUCLEOTIDE SEQUENCE</scope>
    <source>
        <strain evidence="3">BfaecisLFYP10</strain>
    </source>
</reference>
<dbReference type="Proteomes" id="UP000095606">
    <property type="component" value="Unassembled WGS sequence"/>
</dbReference>
<feature type="coiled-coil region" evidence="1">
    <location>
        <begin position="112"/>
        <end position="145"/>
    </location>
</feature>
<dbReference type="EMBL" id="CACRSZ010000070">
    <property type="protein sequence ID" value="VYT43792.1"/>
    <property type="molecule type" value="Genomic_DNA"/>
</dbReference>
<keyword evidence="1" id="KW-0175">Coiled coil</keyword>
<evidence type="ECO:0000313" key="4">
    <source>
        <dbReference type="Proteomes" id="UP000095606"/>
    </source>
</evidence>
<protein>
    <submittedName>
        <fullName evidence="2">Uncharacterized protein</fullName>
    </submittedName>
</protein>
<proteinExistence type="predicted"/>
<reference evidence="2 4" key="1">
    <citation type="submission" date="2015-09" db="EMBL/GenBank/DDBJ databases">
        <authorList>
            <consortium name="Pathogen Informatics"/>
        </authorList>
    </citation>
    <scope>NUCLEOTIDE SEQUENCE [LARGE SCALE GENOMIC DNA]</scope>
    <source>
        <strain evidence="2 4">2789STDY5834846</strain>
    </source>
</reference>
<organism evidence="2 4">
    <name type="scientific">Bacteroides faecis</name>
    <dbReference type="NCBI Taxonomy" id="674529"/>
    <lineage>
        <taxon>Bacteria</taxon>
        <taxon>Pseudomonadati</taxon>
        <taxon>Bacteroidota</taxon>
        <taxon>Bacteroidia</taxon>
        <taxon>Bacteroidales</taxon>
        <taxon>Bacteroidaceae</taxon>
        <taxon>Bacteroides</taxon>
    </lineage>
</organism>
<sequence length="399" mass="45882">MATELIKIDEVKNILSSFPDIIGRNTNSVKKCNEAGQTLLDTIEGEGMNETIDQAASDYLRKVNNTLKNMDERRKPITQIFDRIRSFFTSQEKQIDPKDPSTIPGKLVAKRNEYAKFKYEEEQKRKKEAEQRARIETEKANYQQTIENSLLSYFNQYLSSKVSELQGIFSNLTHENFDREVIGITVFQTDYPKSHFDKFSADSATYYISQETKKEIRRNILEGKYEQYAQQYKAKLLNVKQDLTDRIPSKRKELAELELLRLANAEAAAKAEEVRKQREAAETAKQMEEIKKAEEAAKQEAAMKAQQSSIGSLFAGAAASVAPPPINANVKEKIVVLHQQGYLEIFQMWWLNEGQSLPVEELEKIFKKMITYCEKQANSKDQKHIESQFISYEADVKAK</sequence>
<dbReference type="RefSeq" id="WP_055268835.1">
    <property type="nucleotide sequence ID" value="NZ_CACRSZ010000070.1"/>
</dbReference>
<evidence type="ECO:0000256" key="1">
    <source>
        <dbReference type="SAM" id="Coils"/>
    </source>
</evidence>
<dbReference type="AlphaFoldDB" id="A0A174G938"/>
<gene>
    <name evidence="3" type="ORF">BFLFYP10_03307</name>
    <name evidence="2" type="ORF">ERS852461_00633</name>
</gene>
<name>A0A174G938_9BACE</name>
<dbReference type="EMBL" id="CZAE01000002">
    <property type="protein sequence ID" value="CUO58972.1"/>
    <property type="molecule type" value="Genomic_DNA"/>
</dbReference>
<evidence type="ECO:0000313" key="2">
    <source>
        <dbReference type="EMBL" id="CUO58972.1"/>
    </source>
</evidence>
<feature type="coiled-coil region" evidence="1">
    <location>
        <begin position="240"/>
        <end position="307"/>
    </location>
</feature>
<accession>A0A174G938</accession>
<accession>A0A6N2WRQ8</accession>
<evidence type="ECO:0000313" key="3">
    <source>
        <dbReference type="EMBL" id="VYT43792.1"/>
    </source>
</evidence>
<dbReference type="GeneID" id="69590407"/>